<keyword evidence="2" id="KW-1185">Reference proteome</keyword>
<comment type="caution">
    <text evidence="1">The sequence shown here is derived from an EMBL/GenBank/DDBJ whole genome shotgun (WGS) entry which is preliminary data.</text>
</comment>
<reference evidence="1 2" key="1">
    <citation type="submission" date="2018-08" db="EMBL/GenBank/DDBJ databases">
        <title>Erythrobacter zhengii sp.nov., a bacterium isolated from deep-sea sediment.</title>
        <authorList>
            <person name="Fang C."/>
            <person name="Wu Y.-H."/>
            <person name="Sun C."/>
            <person name="Wang H."/>
            <person name="Cheng H."/>
            <person name="Meng F.-X."/>
            <person name="Wang C.-S."/>
            <person name="Xu X.-W."/>
        </authorList>
    </citation>
    <scope>NUCLEOTIDE SEQUENCE [LARGE SCALE GENOMIC DNA]</scope>
    <source>
        <strain evidence="1 2">V18</strain>
    </source>
</reference>
<gene>
    <name evidence="1" type="ORF">D2V07_03885</name>
</gene>
<evidence type="ECO:0000313" key="2">
    <source>
        <dbReference type="Proteomes" id="UP000286576"/>
    </source>
</evidence>
<evidence type="ECO:0000313" key="1">
    <source>
        <dbReference type="EMBL" id="RIV87501.1"/>
    </source>
</evidence>
<sequence>MSSKVQVMNMAGAAIGSTTRITDPNDNRTLARNINAVWDLSRRAAIREGAWNFAVRRASPGALAAPPKHGYEYKYELPAECLRLLEIHDLVAYRDYQVEGREILCNVSGPLNIRFLADIAEPAEWDEAFAHAFALRIAWNIGTRIAGSSFDKQKVWQDYRDALGAAQTVDALESPHQIQEREESSWLEARHASSSWWPQA</sequence>
<dbReference type="Proteomes" id="UP000286576">
    <property type="component" value="Unassembled WGS sequence"/>
</dbReference>
<protein>
    <submittedName>
        <fullName evidence="1">Uncharacterized protein</fullName>
    </submittedName>
</protein>
<name>A0A418NU16_9SPHN</name>
<dbReference type="AlphaFoldDB" id="A0A418NU16"/>
<dbReference type="OrthoDB" id="7278537at2"/>
<dbReference type="RefSeq" id="WP_147366904.1">
    <property type="nucleotide sequence ID" value="NZ_CAWODQ010000012.1"/>
</dbReference>
<organism evidence="1 2">
    <name type="scientific">Aurantiacibacter zhengii</name>
    <dbReference type="NCBI Taxonomy" id="2307003"/>
    <lineage>
        <taxon>Bacteria</taxon>
        <taxon>Pseudomonadati</taxon>
        <taxon>Pseudomonadota</taxon>
        <taxon>Alphaproteobacteria</taxon>
        <taxon>Sphingomonadales</taxon>
        <taxon>Erythrobacteraceae</taxon>
        <taxon>Aurantiacibacter</taxon>
    </lineage>
</organism>
<accession>A0A418NU16</accession>
<proteinExistence type="predicted"/>
<dbReference type="EMBL" id="QXFL01000002">
    <property type="protein sequence ID" value="RIV87501.1"/>
    <property type="molecule type" value="Genomic_DNA"/>
</dbReference>